<dbReference type="InterPro" id="IPR002104">
    <property type="entry name" value="Integrase_catalytic"/>
</dbReference>
<dbReference type="PANTHER" id="PTHR30629">
    <property type="entry name" value="PROPHAGE INTEGRASE"/>
    <property type="match status" value="1"/>
</dbReference>
<dbReference type="CDD" id="cd00796">
    <property type="entry name" value="INT_Rci_Hp1_C"/>
    <property type="match status" value="1"/>
</dbReference>
<evidence type="ECO:0000313" key="8">
    <source>
        <dbReference type="Proteomes" id="UP001334732"/>
    </source>
</evidence>
<sequence>MATITKLPSGAYRVRIRRVGVPLITRTFPTKKAAERWSDEQEAALGGAVALPLAIREYREAKNLTLRDLFTRYFSSWNHSKKAETTRKGELTKSKPVILHLGDYSIVHINSALIAAYRDTRMSSIGHRGKPLSGDQVRLEMALLCTVMSLAAGEWSLIPSNPCRGVSKPSGVERKRRLSEEEERRLRVALYARSDQKRLTRFVLTAFYTGMRAGEIAKLEKRSLKLDKKQIVLESTKNSESRLIPLSDEMCSVLRHALADSPADSPYIFTSRSRAGGAYVPFSYSSAWRETLKAAGIENLRFHDLRHEFVSRLFEKTQLSDGQIAALSGHKSPQALWRYKHLRSEQMRPVIESHALELVQRDVMQEVEDEIHKAMTDALTAESPDWEWIQRVLGKRTANKLRKLPGLPSDPVKAKQLTKNAKGTRHETPSVTKLGTKPLSK</sequence>
<evidence type="ECO:0000256" key="1">
    <source>
        <dbReference type="ARBA" id="ARBA00008857"/>
    </source>
</evidence>
<dbReference type="InterPro" id="IPR010998">
    <property type="entry name" value="Integrase_recombinase_N"/>
</dbReference>
<name>A0ABZ1CNW0_9PROT</name>
<dbReference type="PROSITE" id="PS51898">
    <property type="entry name" value="TYR_RECOMBINASE"/>
    <property type="match status" value="1"/>
</dbReference>
<accession>A0ABZ1CNW0</accession>
<protein>
    <submittedName>
        <fullName evidence="7">Site-specific integrase</fullName>
    </submittedName>
</protein>
<dbReference type="InterPro" id="IPR013762">
    <property type="entry name" value="Integrase-like_cat_sf"/>
</dbReference>
<evidence type="ECO:0000313" key="7">
    <source>
        <dbReference type="EMBL" id="WRS40017.1"/>
    </source>
</evidence>
<organism evidence="7 8">
    <name type="scientific">Thiobacillus sedimenti</name>
    <dbReference type="NCBI Taxonomy" id="3110231"/>
    <lineage>
        <taxon>Bacteria</taxon>
        <taxon>Pseudomonadati</taxon>
        <taxon>Pseudomonadota</taxon>
        <taxon>Betaproteobacteria</taxon>
        <taxon>Nitrosomonadales</taxon>
        <taxon>Thiobacillaceae</taxon>
        <taxon>Thiobacillus</taxon>
    </lineage>
</organism>
<dbReference type="PANTHER" id="PTHR30629:SF2">
    <property type="entry name" value="PROPHAGE INTEGRASE INTS-RELATED"/>
    <property type="match status" value="1"/>
</dbReference>
<keyword evidence="4" id="KW-0233">DNA recombination</keyword>
<dbReference type="InterPro" id="IPR050808">
    <property type="entry name" value="Phage_Integrase"/>
</dbReference>
<dbReference type="Pfam" id="PF00589">
    <property type="entry name" value="Phage_integrase"/>
    <property type="match status" value="1"/>
</dbReference>
<feature type="domain" description="Tyr recombinase" evidence="6">
    <location>
        <begin position="173"/>
        <end position="352"/>
    </location>
</feature>
<proteinExistence type="inferred from homology"/>
<keyword evidence="8" id="KW-1185">Reference proteome</keyword>
<reference evidence="7 8" key="1">
    <citation type="submission" date="2023-12" db="EMBL/GenBank/DDBJ databases">
        <title>Thiobacillus sedimentum sp. nov., a chemolithoautotrophic sulfur-oxidizing bacterium isolated from freshwater sediment.</title>
        <authorList>
            <person name="Luo J."/>
            <person name="Dai C."/>
        </authorList>
    </citation>
    <scope>NUCLEOTIDE SEQUENCE [LARGE SCALE GENOMIC DNA]</scope>
    <source>
        <strain evidence="7 8">SCUT-2</strain>
    </source>
</reference>
<dbReference type="InterPro" id="IPR011010">
    <property type="entry name" value="DNA_brk_join_enz"/>
</dbReference>
<dbReference type="EMBL" id="CP141769">
    <property type="protein sequence ID" value="WRS40017.1"/>
    <property type="molecule type" value="Genomic_DNA"/>
</dbReference>
<dbReference type="RefSeq" id="WP_324780548.1">
    <property type="nucleotide sequence ID" value="NZ_CP141769.1"/>
</dbReference>
<evidence type="ECO:0000256" key="4">
    <source>
        <dbReference type="ARBA" id="ARBA00023172"/>
    </source>
</evidence>
<evidence type="ECO:0000256" key="2">
    <source>
        <dbReference type="ARBA" id="ARBA00022908"/>
    </source>
</evidence>
<evidence type="ECO:0000256" key="3">
    <source>
        <dbReference type="ARBA" id="ARBA00023125"/>
    </source>
</evidence>
<dbReference type="Proteomes" id="UP001334732">
    <property type="component" value="Chromosome"/>
</dbReference>
<comment type="similarity">
    <text evidence="1">Belongs to the 'phage' integrase family.</text>
</comment>
<evidence type="ECO:0000259" key="6">
    <source>
        <dbReference type="PROSITE" id="PS51898"/>
    </source>
</evidence>
<gene>
    <name evidence="7" type="ORF">VA613_03875</name>
</gene>
<keyword evidence="2" id="KW-0229">DNA integration</keyword>
<dbReference type="Gene3D" id="1.10.150.130">
    <property type="match status" value="1"/>
</dbReference>
<feature type="region of interest" description="Disordered" evidence="5">
    <location>
        <begin position="402"/>
        <end position="441"/>
    </location>
</feature>
<dbReference type="SUPFAM" id="SSF56349">
    <property type="entry name" value="DNA breaking-rejoining enzymes"/>
    <property type="match status" value="1"/>
</dbReference>
<keyword evidence="3" id="KW-0238">DNA-binding</keyword>
<evidence type="ECO:0000256" key="5">
    <source>
        <dbReference type="SAM" id="MobiDB-lite"/>
    </source>
</evidence>
<dbReference type="Gene3D" id="1.10.443.10">
    <property type="entry name" value="Intergrase catalytic core"/>
    <property type="match status" value="1"/>
</dbReference>